<proteinExistence type="predicted"/>
<reference evidence="6 7" key="1">
    <citation type="submission" date="2019-08" db="EMBL/GenBank/DDBJ databases">
        <title>In-depth cultivation of the pig gut microbiome towards novel bacterial diversity and tailored functional studies.</title>
        <authorList>
            <person name="Wylensek D."/>
            <person name="Hitch T.C.A."/>
            <person name="Clavel T."/>
        </authorList>
    </citation>
    <scope>NUCLEOTIDE SEQUENCE [LARGE SCALE GENOMIC DNA]</scope>
    <source>
        <strain evidence="6 7">BBE-744-WT-12</strain>
    </source>
</reference>
<evidence type="ECO:0000256" key="3">
    <source>
        <dbReference type="ARBA" id="ARBA00023002"/>
    </source>
</evidence>
<gene>
    <name evidence="6" type="ORF">FYJ85_00695</name>
</gene>
<dbReference type="GO" id="GO:0051539">
    <property type="term" value="F:4 iron, 4 sulfur cluster binding"/>
    <property type="evidence" value="ECO:0007669"/>
    <property type="project" value="UniProtKB-KW"/>
</dbReference>
<evidence type="ECO:0000256" key="4">
    <source>
        <dbReference type="ARBA" id="ARBA00023004"/>
    </source>
</evidence>
<organism evidence="6 7">
    <name type="scientific">Victivallis lenta</name>
    <dbReference type="NCBI Taxonomy" id="2606640"/>
    <lineage>
        <taxon>Bacteria</taxon>
        <taxon>Pseudomonadati</taxon>
        <taxon>Lentisphaerota</taxon>
        <taxon>Lentisphaeria</taxon>
        <taxon>Victivallales</taxon>
        <taxon>Victivallaceae</taxon>
        <taxon>Victivallis</taxon>
    </lineage>
</organism>
<dbReference type="PANTHER" id="PTHR43498">
    <property type="entry name" value="FERREDOXIN:COB-COM HETERODISULFIDE REDUCTASE SUBUNIT A"/>
    <property type="match status" value="1"/>
</dbReference>
<accession>A0A844FWV7</accession>
<dbReference type="InterPro" id="IPR036188">
    <property type="entry name" value="FAD/NAD-bd_sf"/>
</dbReference>
<evidence type="ECO:0000256" key="2">
    <source>
        <dbReference type="ARBA" id="ARBA00022723"/>
    </source>
</evidence>
<comment type="caution">
    <text evidence="6">The sequence shown here is derived from an EMBL/GenBank/DDBJ whole genome shotgun (WGS) entry which is preliminary data.</text>
</comment>
<evidence type="ECO:0000256" key="5">
    <source>
        <dbReference type="ARBA" id="ARBA00023014"/>
    </source>
</evidence>
<keyword evidence="3" id="KW-0560">Oxidoreductase</keyword>
<dbReference type="InterPro" id="IPR039650">
    <property type="entry name" value="HdrA-like"/>
</dbReference>
<evidence type="ECO:0000256" key="1">
    <source>
        <dbReference type="ARBA" id="ARBA00022485"/>
    </source>
</evidence>
<dbReference type="Pfam" id="PF12831">
    <property type="entry name" value="FAD_oxidored"/>
    <property type="match status" value="1"/>
</dbReference>
<name>A0A844FWV7_9BACT</name>
<dbReference type="RefSeq" id="WP_106053118.1">
    <property type="nucleotide sequence ID" value="NZ_CALXOB010000042.1"/>
</dbReference>
<keyword evidence="1" id="KW-0004">4Fe-4S</keyword>
<dbReference type="PANTHER" id="PTHR43498:SF1">
    <property type="entry name" value="COB--COM HETERODISULFIDE REDUCTASE IRON-SULFUR SUBUNIT A"/>
    <property type="match status" value="1"/>
</dbReference>
<dbReference type="Gene3D" id="3.50.50.60">
    <property type="entry name" value="FAD/NAD(P)-binding domain"/>
    <property type="match status" value="1"/>
</dbReference>
<dbReference type="GO" id="GO:0046872">
    <property type="term" value="F:metal ion binding"/>
    <property type="evidence" value="ECO:0007669"/>
    <property type="project" value="UniProtKB-KW"/>
</dbReference>
<evidence type="ECO:0000313" key="6">
    <source>
        <dbReference type="EMBL" id="MST95566.1"/>
    </source>
</evidence>
<keyword evidence="5" id="KW-0411">Iron-sulfur</keyword>
<protein>
    <submittedName>
        <fullName evidence="6">FAD-dependent oxidoreductase</fullName>
    </submittedName>
</protein>
<dbReference type="GO" id="GO:0016491">
    <property type="term" value="F:oxidoreductase activity"/>
    <property type="evidence" value="ECO:0007669"/>
    <property type="project" value="UniProtKB-KW"/>
</dbReference>
<evidence type="ECO:0000313" key="7">
    <source>
        <dbReference type="Proteomes" id="UP000435649"/>
    </source>
</evidence>
<dbReference type="EMBL" id="VUNS01000001">
    <property type="protein sequence ID" value="MST95566.1"/>
    <property type="molecule type" value="Genomic_DNA"/>
</dbReference>
<keyword evidence="4" id="KW-0408">Iron</keyword>
<dbReference type="Proteomes" id="UP000435649">
    <property type="component" value="Unassembled WGS sequence"/>
</dbReference>
<sequence>MDSRVYHGRIGVSADWDVVVVGGGPGGCAAAVAAARAGAKTLLLEGTGAAGGMGTGGLVPAWCPFSDGEKIIYRGIAETVFRRAKAGLRHVDEKLLNWVSIDPEALKRTYDELLMEHGVSVLFHTFVAGVEMAGDGTIDAVIAGNKAGLTAFRAKVFVDGTGDGDIAAWAGADFSLGDDRTGALQHATLCFTLSNVDSYYYQNACRLHGNNPGSPVHRIAKDDSYPEIFDTHLCQTFTGPGTVGFNAGHLVGVDSTDPAAVSAAMIQGRRIAHAYLRALKEYEPEAFGAAHLVCTANLMGIREGRRIAGDYELTCGDYLARRSFEDEIGRNSYYLDIHGMSGEMRAVIDKAGRYKAGESHGIPFGSLLPKKLDNLLLCGRCISADRMTYGSVRVMPVCLVTGEAAGTAAAMAVQREIAPRELDRSALRGELRKNGAYFL</sequence>
<dbReference type="SUPFAM" id="SSF51905">
    <property type="entry name" value="FAD/NAD(P)-binding domain"/>
    <property type="match status" value="1"/>
</dbReference>
<dbReference type="AlphaFoldDB" id="A0A844FWV7"/>
<keyword evidence="7" id="KW-1185">Reference proteome</keyword>
<keyword evidence="2" id="KW-0479">Metal-binding</keyword>